<organism evidence="2 3">
    <name type="scientific">Cannabis sativa</name>
    <name type="common">Hemp</name>
    <name type="synonym">Marijuana</name>
    <dbReference type="NCBI Taxonomy" id="3483"/>
    <lineage>
        <taxon>Eukaryota</taxon>
        <taxon>Viridiplantae</taxon>
        <taxon>Streptophyta</taxon>
        <taxon>Embryophyta</taxon>
        <taxon>Tracheophyta</taxon>
        <taxon>Spermatophyta</taxon>
        <taxon>Magnoliopsida</taxon>
        <taxon>eudicotyledons</taxon>
        <taxon>Gunneridae</taxon>
        <taxon>Pentapetalae</taxon>
        <taxon>rosids</taxon>
        <taxon>fabids</taxon>
        <taxon>Rosales</taxon>
        <taxon>Cannabaceae</taxon>
        <taxon>Cannabis</taxon>
    </lineage>
</organism>
<dbReference type="Gramene" id="evm.model.09.630">
    <property type="protein sequence ID" value="cds.evm.model.09.630"/>
    <property type="gene ID" value="evm.TU.09.630"/>
</dbReference>
<evidence type="ECO:0000259" key="1">
    <source>
        <dbReference type="Pfam" id="PF13456"/>
    </source>
</evidence>
<feature type="domain" description="RNase H type-1" evidence="1">
    <location>
        <begin position="97"/>
        <end position="198"/>
    </location>
</feature>
<dbReference type="GO" id="GO:0004523">
    <property type="term" value="F:RNA-DNA hybrid ribonuclease activity"/>
    <property type="evidence" value="ECO:0007669"/>
    <property type="project" value="InterPro"/>
</dbReference>
<dbReference type="AlphaFoldDB" id="A0A803QGV6"/>
<dbReference type="PANTHER" id="PTHR47074">
    <property type="entry name" value="BNAC02G40300D PROTEIN"/>
    <property type="match status" value="1"/>
</dbReference>
<dbReference type="PANTHER" id="PTHR47074:SF61">
    <property type="entry name" value="RNASE H TYPE-1 DOMAIN-CONTAINING PROTEIN"/>
    <property type="match status" value="1"/>
</dbReference>
<accession>A0A803QGV6</accession>
<reference evidence="2" key="1">
    <citation type="submission" date="2018-11" db="EMBL/GenBank/DDBJ databases">
        <authorList>
            <person name="Grassa J C."/>
        </authorList>
    </citation>
    <scope>NUCLEOTIDE SEQUENCE [LARGE SCALE GENOMIC DNA]</scope>
</reference>
<evidence type="ECO:0000313" key="2">
    <source>
        <dbReference type="EnsemblPlants" id="cds.evm.model.09.630"/>
    </source>
</evidence>
<dbReference type="InterPro" id="IPR002156">
    <property type="entry name" value="RNaseH_domain"/>
</dbReference>
<evidence type="ECO:0000313" key="3">
    <source>
        <dbReference type="Proteomes" id="UP000596661"/>
    </source>
</evidence>
<dbReference type="GO" id="GO:0003676">
    <property type="term" value="F:nucleic acid binding"/>
    <property type="evidence" value="ECO:0007669"/>
    <property type="project" value="InterPro"/>
</dbReference>
<dbReference type="Proteomes" id="UP000596661">
    <property type="component" value="Chromosome 9"/>
</dbReference>
<sequence>MGQFFSKSAYLIQALGRAPQCDVAPSLWSKLWNSKILERHKTVWWIILSNVLPIHYASIVLPLNVVHAVFGWDLPPIEWIKINYDARRGRETMCMLGVAYDHLGAFVWVAVNNFPFSAPLITEAVACLLAVETSVALGYNFVIVESESEVGINAIRGLSPRSKIDSYISNCRSTAKLLSGYDFAKIYQLCNFVADNVCVNSAAKPAISTPVTGLCTSPLPIIKWQPPPENKFKLNVDTALDSSRSKIGTGVIVWNSAGHGSNV</sequence>
<dbReference type="Pfam" id="PF13456">
    <property type="entry name" value="RVT_3"/>
    <property type="match status" value="1"/>
</dbReference>
<proteinExistence type="predicted"/>
<keyword evidence="3" id="KW-1185">Reference proteome</keyword>
<reference evidence="2" key="2">
    <citation type="submission" date="2021-03" db="UniProtKB">
        <authorList>
            <consortium name="EnsemblPlants"/>
        </authorList>
    </citation>
    <scope>IDENTIFICATION</scope>
</reference>
<protein>
    <recommendedName>
        <fullName evidence="1">RNase H type-1 domain-containing protein</fullName>
    </recommendedName>
</protein>
<name>A0A803QGV6_CANSA</name>
<dbReference type="EnsemblPlants" id="evm.model.09.630">
    <property type="protein sequence ID" value="cds.evm.model.09.630"/>
    <property type="gene ID" value="evm.TU.09.630"/>
</dbReference>
<dbReference type="EMBL" id="UZAU01000728">
    <property type="status" value="NOT_ANNOTATED_CDS"/>
    <property type="molecule type" value="Genomic_DNA"/>
</dbReference>
<dbReference type="InterPro" id="IPR052929">
    <property type="entry name" value="RNase_H-like_EbsB-rel"/>
</dbReference>